<proteinExistence type="predicted"/>
<evidence type="ECO:0000313" key="1">
    <source>
        <dbReference type="EMBL" id="KAJ7761315.1"/>
    </source>
</evidence>
<organism evidence="1 2">
    <name type="scientific">Mycena metata</name>
    <dbReference type="NCBI Taxonomy" id="1033252"/>
    <lineage>
        <taxon>Eukaryota</taxon>
        <taxon>Fungi</taxon>
        <taxon>Dikarya</taxon>
        <taxon>Basidiomycota</taxon>
        <taxon>Agaricomycotina</taxon>
        <taxon>Agaricomycetes</taxon>
        <taxon>Agaricomycetidae</taxon>
        <taxon>Agaricales</taxon>
        <taxon>Marasmiineae</taxon>
        <taxon>Mycenaceae</taxon>
        <taxon>Mycena</taxon>
    </lineage>
</organism>
<sequence>MLKIPHGAKWALEKLAQQEVHSCDSWHAYDLLGVYSKGFHFISMSFRSSLWVLQCWFEARLHLVPISLTPPYRNMNIGLKLAVDLKFKLRPSGKKEHSAYFAPVLLDFCLTETQTGIRVFHPFQFGGQLGPNLTPNFDCNLTKLDSKLV</sequence>
<evidence type="ECO:0000313" key="2">
    <source>
        <dbReference type="Proteomes" id="UP001215598"/>
    </source>
</evidence>
<dbReference type="Proteomes" id="UP001215598">
    <property type="component" value="Unassembled WGS sequence"/>
</dbReference>
<name>A0AAD7JFD2_9AGAR</name>
<dbReference type="EMBL" id="JARKIB010000035">
    <property type="protein sequence ID" value="KAJ7761315.1"/>
    <property type="molecule type" value="Genomic_DNA"/>
</dbReference>
<keyword evidence="2" id="KW-1185">Reference proteome</keyword>
<comment type="caution">
    <text evidence="1">The sequence shown here is derived from an EMBL/GenBank/DDBJ whole genome shotgun (WGS) entry which is preliminary data.</text>
</comment>
<dbReference type="AlphaFoldDB" id="A0AAD7JFD2"/>
<accession>A0AAD7JFD2</accession>
<reference evidence="1" key="1">
    <citation type="submission" date="2023-03" db="EMBL/GenBank/DDBJ databases">
        <title>Massive genome expansion in bonnet fungi (Mycena s.s.) driven by repeated elements and novel gene families across ecological guilds.</title>
        <authorList>
            <consortium name="Lawrence Berkeley National Laboratory"/>
            <person name="Harder C.B."/>
            <person name="Miyauchi S."/>
            <person name="Viragh M."/>
            <person name="Kuo A."/>
            <person name="Thoen E."/>
            <person name="Andreopoulos B."/>
            <person name="Lu D."/>
            <person name="Skrede I."/>
            <person name="Drula E."/>
            <person name="Henrissat B."/>
            <person name="Morin E."/>
            <person name="Kohler A."/>
            <person name="Barry K."/>
            <person name="LaButti K."/>
            <person name="Morin E."/>
            <person name="Salamov A."/>
            <person name="Lipzen A."/>
            <person name="Mereny Z."/>
            <person name="Hegedus B."/>
            <person name="Baldrian P."/>
            <person name="Stursova M."/>
            <person name="Weitz H."/>
            <person name="Taylor A."/>
            <person name="Grigoriev I.V."/>
            <person name="Nagy L.G."/>
            <person name="Martin F."/>
            <person name="Kauserud H."/>
        </authorList>
    </citation>
    <scope>NUCLEOTIDE SEQUENCE</scope>
    <source>
        <strain evidence="1">CBHHK182m</strain>
    </source>
</reference>
<gene>
    <name evidence="1" type="ORF">B0H16DRAFT_1456051</name>
</gene>
<protein>
    <submittedName>
        <fullName evidence="1">Uncharacterized protein</fullName>
    </submittedName>
</protein>